<gene>
    <name evidence="2" type="ORF">COMA1_11424</name>
</gene>
<dbReference type="EMBL" id="CZQA01000001">
    <property type="protein sequence ID" value="CUS33934.1"/>
    <property type="molecule type" value="Genomic_DNA"/>
</dbReference>
<dbReference type="RefSeq" id="WP_090745651.1">
    <property type="nucleotide sequence ID" value="NZ_CZQA01000001.1"/>
</dbReference>
<dbReference type="STRING" id="1742972.COMA1_11424"/>
<evidence type="ECO:0000256" key="1">
    <source>
        <dbReference type="SAM" id="MobiDB-lite"/>
    </source>
</evidence>
<dbReference type="AlphaFoldDB" id="A0A0S4LAV9"/>
<organism evidence="2 3">
    <name type="scientific">Candidatus Nitrospira nitrosa</name>
    <dbReference type="NCBI Taxonomy" id="1742972"/>
    <lineage>
        <taxon>Bacteria</taxon>
        <taxon>Pseudomonadati</taxon>
        <taxon>Nitrospirota</taxon>
        <taxon>Nitrospiria</taxon>
        <taxon>Nitrospirales</taxon>
        <taxon>Nitrospiraceae</taxon>
        <taxon>Nitrospira</taxon>
    </lineage>
</organism>
<proteinExistence type="predicted"/>
<protein>
    <submittedName>
        <fullName evidence="2">Uncharacterized protein</fullName>
    </submittedName>
</protein>
<name>A0A0S4LAV9_9BACT</name>
<accession>A0A0S4LAV9</accession>
<reference evidence="2 3" key="1">
    <citation type="submission" date="2015-10" db="EMBL/GenBank/DDBJ databases">
        <authorList>
            <person name="Gilbert D.G."/>
        </authorList>
    </citation>
    <scope>NUCLEOTIDE SEQUENCE [LARGE SCALE GENOMIC DNA]</scope>
    <source>
        <strain evidence="2">COMA1</strain>
    </source>
</reference>
<feature type="region of interest" description="Disordered" evidence="1">
    <location>
        <begin position="504"/>
        <end position="532"/>
    </location>
</feature>
<evidence type="ECO:0000313" key="2">
    <source>
        <dbReference type="EMBL" id="CUS33934.1"/>
    </source>
</evidence>
<dbReference type="Proteomes" id="UP000199032">
    <property type="component" value="Unassembled WGS sequence"/>
</dbReference>
<evidence type="ECO:0000313" key="3">
    <source>
        <dbReference type="Proteomes" id="UP000199032"/>
    </source>
</evidence>
<keyword evidence="3" id="KW-1185">Reference proteome</keyword>
<dbReference type="OrthoDB" id="9807941at2"/>
<sequence>MSGSWACWFWTLVGAGCLGWGVKGMVLGSVMDEKRREVERLKSKVTMLTNQPPEVRTVEKRVEVPVDRVVVKHVEVPVEKIIEKRVEVPIEKTVEKIVDRPVDNQEYLVRIKALEGEVAMIAGLLPQIAQFQTVASQVGGRSVEGRVVVPVDNPEHLARIKAVEEEIVVIAGFLAQIAQAQTASSQAGVKSIEERVVVPADNPEHLARIKALEGEVAVIADLRSQMAELRDLLLQVGEKVAKKPLETPVEQHMETPPAQVSERAVECNQASVSEQRAEREADEVSPDDLKHIRGIGPALERFLNKRGVFWFRQVATWSPADIDKFEFLLPNFGGRIQREHWVRSAQVEHYKKYQEWLGDGEPPRESLDLPGQMTEIHAVSLQNEVKVAETSTEEIALKNRAVVDEAISEPAGALDQAGAAESVAEGEADKASPDDLKHIRGIGPALERFLHKRGVFWFRQVATWSPADIDKFEFLLPNFGGRIQREHWMRSAQVEHYKKYQEWLGDGEPPRESLDLPRQMAEPQAASPQAENQSIEMMGIETPMEQNGVVPTAQVNEHALDRDHAGAQVDGGQAVGESSDDLKRIYGVGPGLERFLHKRGVFWFSQVATWKQTDIEKFEFLLPNFEGRIQRENWVRSAKVEHYKKYKQWLGDDQPPSTTPETH</sequence>